<sequence length="357" mass="42636">MNSEVETILNELREKKRKEDEEKAIREKYAEELRINAENSRKEKLNNFIQLNKNKWEAEERFCEENGTGIRYSYLSCPVCNQSIYERSISCKNTKIPYDIFLSNQLGNIKCQSCKDIIIARNKFYEERLNAEESRKQAEEARKREEQVKRNEEEQKKKIQEKIAIDNIRIKENCDNAYLKHTFTGFVYGKPDLQMLYLDKSNVWHHYEYTWYGENYKPCTKGINNELKNYYAEGKLPFITICPDCNEPMKIEYRTVHAECSHHIYSDFTEVCCPKGHYKYDSKEGKHYKWKKDPPRQPLLDSFGRNIDFRPEGLGGQWVFWDPTDPEGIRAEAERRKKHNEDIHKQIELLKTKLLPE</sequence>
<proteinExistence type="predicted"/>
<feature type="coiled-coil region" evidence="1">
    <location>
        <begin position="2"/>
        <end position="32"/>
    </location>
</feature>
<keyword evidence="1" id="KW-0175">Coiled coil</keyword>
<feature type="region of interest" description="Disordered" evidence="2">
    <location>
        <begin position="135"/>
        <end position="155"/>
    </location>
</feature>
<name>A0A6C0CH74_9ZZZZ</name>
<evidence type="ECO:0000313" key="3">
    <source>
        <dbReference type="EMBL" id="QHT03791.1"/>
    </source>
</evidence>
<protein>
    <submittedName>
        <fullName evidence="3">Uncharacterized protein</fullName>
    </submittedName>
</protein>
<evidence type="ECO:0000256" key="2">
    <source>
        <dbReference type="SAM" id="MobiDB-lite"/>
    </source>
</evidence>
<evidence type="ECO:0000256" key="1">
    <source>
        <dbReference type="SAM" id="Coils"/>
    </source>
</evidence>
<dbReference type="EMBL" id="MN739416">
    <property type="protein sequence ID" value="QHT03791.1"/>
    <property type="molecule type" value="Genomic_DNA"/>
</dbReference>
<organism evidence="3">
    <name type="scientific">viral metagenome</name>
    <dbReference type="NCBI Taxonomy" id="1070528"/>
    <lineage>
        <taxon>unclassified sequences</taxon>
        <taxon>metagenomes</taxon>
        <taxon>organismal metagenomes</taxon>
    </lineage>
</organism>
<dbReference type="AlphaFoldDB" id="A0A6C0CH74"/>
<reference evidence="3" key="1">
    <citation type="journal article" date="2020" name="Nature">
        <title>Giant virus diversity and host interactions through global metagenomics.</title>
        <authorList>
            <person name="Schulz F."/>
            <person name="Roux S."/>
            <person name="Paez-Espino D."/>
            <person name="Jungbluth S."/>
            <person name="Walsh D.A."/>
            <person name="Denef V.J."/>
            <person name="McMahon K.D."/>
            <person name="Konstantinidis K.T."/>
            <person name="Eloe-Fadrosh E.A."/>
            <person name="Kyrpides N.C."/>
            <person name="Woyke T."/>
        </authorList>
    </citation>
    <scope>NUCLEOTIDE SEQUENCE</scope>
    <source>
        <strain evidence="3">GVMAG-M-3300021120-1</strain>
    </source>
</reference>
<accession>A0A6C0CH74</accession>